<dbReference type="GO" id="GO:0004427">
    <property type="term" value="F:inorganic diphosphate phosphatase activity"/>
    <property type="evidence" value="ECO:0007669"/>
    <property type="project" value="UniProtKB-EC"/>
</dbReference>
<dbReference type="SUPFAM" id="SSF50324">
    <property type="entry name" value="Inorganic pyrophosphatase"/>
    <property type="match status" value="1"/>
</dbReference>
<dbReference type="GO" id="GO:0005737">
    <property type="term" value="C:cytoplasm"/>
    <property type="evidence" value="ECO:0007669"/>
    <property type="project" value="UniProtKB-SubCell"/>
</dbReference>
<dbReference type="EC" id="3.6.1.1" evidence="4"/>
<dbReference type="GO" id="GO:0006796">
    <property type="term" value="P:phosphate-containing compound metabolic process"/>
    <property type="evidence" value="ECO:0007669"/>
    <property type="project" value="InterPro"/>
</dbReference>
<evidence type="ECO:0000256" key="7">
    <source>
        <dbReference type="ARBA" id="ARBA00022801"/>
    </source>
</evidence>
<sequence>MQRVDRIRGITRLFSQVNRYQQLRPKQPVTFATSATHIKQACSARLFSCSSLLQVKMSYGTVERGCPNSLEYRVFFTSSNGNTVSPFHDIPLFANAEKTVMNMVVEIPRWTNSKMEVCKEEKMNPIKQDVKKGALRFVKNVFPHHGYIWNYGALPQTWEDPKHETPETKTMGDNDPLDVCEIGQKVHKRGAVIQVKVLGVMCLIDEGETDWKVIVIDVNDPLANEMNDIEDVEKHMPGFLKATYEWFKIYKIPDGKPENKFAFNGEAKNKEFAMKVVNDCNKQWQQFIGKECDNHGIACENTSVASSPYKITPEDGKKIVDSQPQPGTAKPLADEVLQYRLHSTTPFHSTQLFIPCLTSDGRDLIKIESVEKSLMPIRLDHHEVLPAEYDILEQEMEKALPLSICAFVHFKLMRKCNLLEKKSILVNSWPDPSVVVIVDNKDWGILPSAVCFCKGPKFVRSLKALLQLASKNVPSPILIAGCSPDVIDTLVNLYECKDTCPFEPDHSNTLVYKLPPKNIKHSTIPDGFRVSELGERHIDPVSKSWSYAEEFEQYTSMERWLRYHFSNFLTLCIETEEGLPVAWELQQDHGAVGMLHVVPEFRRNKLGSIVTMALAEKMTNAGQMVFACVGDNNKTGKAFHETNGYIRLPYDIRFCYYFF</sequence>
<dbReference type="PROSITE" id="PS00387">
    <property type="entry name" value="PPASE"/>
    <property type="match status" value="1"/>
</dbReference>
<comment type="subcellular location">
    <subcellularLocation>
        <location evidence="2">Cytoplasm</location>
    </subcellularLocation>
</comment>
<dbReference type="Gene3D" id="3.90.80.10">
    <property type="entry name" value="Inorganic pyrophosphatase"/>
    <property type="match status" value="1"/>
</dbReference>
<organism evidence="12 13">
    <name type="scientific">Crassostrea virginica</name>
    <name type="common">Eastern oyster</name>
    <dbReference type="NCBI Taxonomy" id="6565"/>
    <lineage>
        <taxon>Eukaryota</taxon>
        <taxon>Metazoa</taxon>
        <taxon>Spiralia</taxon>
        <taxon>Lophotrochozoa</taxon>
        <taxon>Mollusca</taxon>
        <taxon>Bivalvia</taxon>
        <taxon>Autobranchia</taxon>
        <taxon>Pteriomorphia</taxon>
        <taxon>Ostreida</taxon>
        <taxon>Ostreoidea</taxon>
        <taxon>Ostreidae</taxon>
        <taxon>Crassostrea</taxon>
    </lineage>
</organism>
<dbReference type="KEGG" id="cvn:111118584"/>
<evidence type="ECO:0000256" key="1">
    <source>
        <dbReference type="ARBA" id="ARBA00001946"/>
    </source>
</evidence>
<evidence type="ECO:0000259" key="11">
    <source>
        <dbReference type="PROSITE" id="PS51186"/>
    </source>
</evidence>
<comment type="similarity">
    <text evidence="3">Belongs to the PPase family.</text>
</comment>
<dbReference type="GeneID" id="111118584"/>
<evidence type="ECO:0000313" key="13">
    <source>
        <dbReference type="RefSeq" id="XP_022313835.1"/>
    </source>
</evidence>
<evidence type="ECO:0000256" key="4">
    <source>
        <dbReference type="ARBA" id="ARBA00012146"/>
    </source>
</evidence>
<dbReference type="RefSeq" id="XP_022313835.1">
    <property type="nucleotide sequence ID" value="XM_022458127.1"/>
</dbReference>
<dbReference type="PANTHER" id="PTHR10286">
    <property type="entry name" value="INORGANIC PYROPHOSPHATASE"/>
    <property type="match status" value="1"/>
</dbReference>
<gene>
    <name evidence="13" type="primary">LOC111118584</name>
</gene>
<evidence type="ECO:0000256" key="8">
    <source>
        <dbReference type="ARBA" id="ARBA00022842"/>
    </source>
</evidence>
<keyword evidence="12" id="KW-1185">Reference proteome</keyword>
<dbReference type="InterPro" id="IPR008162">
    <property type="entry name" value="Pyrophosphatase"/>
</dbReference>
<comment type="cofactor">
    <cofactor evidence="1">
        <name>Mg(2+)</name>
        <dbReference type="ChEBI" id="CHEBI:18420"/>
    </cofactor>
</comment>
<keyword evidence="5" id="KW-0963">Cytoplasm</keyword>
<protein>
    <recommendedName>
        <fullName evidence="10">Inorganic pyrophosphatase</fullName>
        <ecNumber evidence="4">3.6.1.1</ecNumber>
    </recommendedName>
    <alternativeName>
        <fullName evidence="9">Pyrophosphate phospho-hydrolase</fullName>
    </alternativeName>
</protein>
<dbReference type="FunFam" id="3.90.80.10:FF:000004">
    <property type="entry name" value="Inorganic pyrophosphatase"/>
    <property type="match status" value="1"/>
</dbReference>
<name>A0A8B8CDS6_CRAVI</name>
<dbReference type="CDD" id="cd00412">
    <property type="entry name" value="pyrophosphatase"/>
    <property type="match status" value="1"/>
</dbReference>
<dbReference type="PROSITE" id="PS51186">
    <property type="entry name" value="GNAT"/>
    <property type="match status" value="1"/>
</dbReference>
<keyword evidence="7" id="KW-0378">Hydrolase</keyword>
<dbReference type="InterPro" id="IPR013653">
    <property type="entry name" value="GCN5-like_dom"/>
</dbReference>
<evidence type="ECO:0000256" key="6">
    <source>
        <dbReference type="ARBA" id="ARBA00022723"/>
    </source>
</evidence>
<dbReference type="AlphaFoldDB" id="A0A8B8CDS6"/>
<evidence type="ECO:0000256" key="2">
    <source>
        <dbReference type="ARBA" id="ARBA00004496"/>
    </source>
</evidence>
<evidence type="ECO:0000256" key="10">
    <source>
        <dbReference type="ARBA" id="ARBA00040300"/>
    </source>
</evidence>
<dbReference type="Pfam" id="PF08445">
    <property type="entry name" value="FR47"/>
    <property type="match status" value="1"/>
</dbReference>
<dbReference type="Proteomes" id="UP000694844">
    <property type="component" value="Chromosome 2"/>
</dbReference>
<dbReference type="Gene3D" id="3.40.630.30">
    <property type="match status" value="1"/>
</dbReference>
<dbReference type="SUPFAM" id="SSF55729">
    <property type="entry name" value="Acyl-CoA N-acyltransferases (Nat)"/>
    <property type="match status" value="1"/>
</dbReference>
<dbReference type="OrthoDB" id="1608002at2759"/>
<dbReference type="InterPro" id="IPR016181">
    <property type="entry name" value="Acyl_CoA_acyltransferase"/>
</dbReference>
<keyword evidence="8" id="KW-0460">Magnesium</keyword>
<evidence type="ECO:0000313" key="12">
    <source>
        <dbReference type="Proteomes" id="UP000694844"/>
    </source>
</evidence>
<dbReference type="InterPro" id="IPR000182">
    <property type="entry name" value="GNAT_dom"/>
</dbReference>
<dbReference type="GO" id="GO:0016747">
    <property type="term" value="F:acyltransferase activity, transferring groups other than amino-acyl groups"/>
    <property type="evidence" value="ECO:0007669"/>
    <property type="project" value="InterPro"/>
</dbReference>
<feature type="domain" description="N-acetyltransferase" evidence="11">
    <location>
        <begin position="528"/>
        <end position="659"/>
    </location>
</feature>
<dbReference type="GO" id="GO:0000287">
    <property type="term" value="F:magnesium ion binding"/>
    <property type="evidence" value="ECO:0007669"/>
    <property type="project" value="InterPro"/>
</dbReference>
<evidence type="ECO:0000256" key="3">
    <source>
        <dbReference type="ARBA" id="ARBA00006220"/>
    </source>
</evidence>
<dbReference type="InterPro" id="IPR036649">
    <property type="entry name" value="Pyrophosphatase_sf"/>
</dbReference>
<evidence type="ECO:0000256" key="5">
    <source>
        <dbReference type="ARBA" id="ARBA00022490"/>
    </source>
</evidence>
<dbReference type="Pfam" id="PF00719">
    <property type="entry name" value="Pyrophosphatase"/>
    <property type="match status" value="1"/>
</dbReference>
<reference evidence="13" key="1">
    <citation type="submission" date="2025-08" db="UniProtKB">
        <authorList>
            <consortium name="RefSeq"/>
        </authorList>
    </citation>
    <scope>IDENTIFICATION</scope>
    <source>
        <tissue evidence="13">Whole sample</tissue>
    </source>
</reference>
<proteinExistence type="inferred from homology"/>
<evidence type="ECO:0000256" key="9">
    <source>
        <dbReference type="ARBA" id="ARBA00032535"/>
    </source>
</evidence>
<keyword evidence="6" id="KW-0479">Metal-binding</keyword>
<accession>A0A8B8CDS6</accession>